<evidence type="ECO:0000313" key="5">
    <source>
        <dbReference type="EMBL" id="WEA58041.1"/>
    </source>
</evidence>
<dbReference type="EMBL" id="WENB01000008">
    <property type="protein sequence ID" value="KAF0412243.1"/>
    <property type="molecule type" value="Genomic_DNA"/>
</dbReference>
<reference evidence="6" key="3">
    <citation type="submission" date="2020-03" db="EMBL/GenBank/DDBJ databases">
        <title>SpeciesPrimer: A bioinformatics pipeline dedicated to the design of qPCR primers for the quantification of bacterial species.</title>
        <authorList>
            <person name="Dreier M."/>
            <person name="Berthoud H."/>
            <person name="Shani N."/>
            <person name="Wechsler D."/>
            <person name="Junier P."/>
        </authorList>
    </citation>
    <scope>NUCLEOTIDE SEQUENCE [LARGE SCALE GENOMIC DNA]</scope>
    <source>
        <strain evidence="6">FAM13073</strain>
    </source>
</reference>
<evidence type="ECO:0000313" key="7">
    <source>
        <dbReference type="Proteomes" id="UP000743107"/>
    </source>
</evidence>
<name>A0A0R2H5C9_PEDPE</name>
<dbReference type="Gene3D" id="3.40.30.10">
    <property type="entry name" value="Glutaredoxin"/>
    <property type="match status" value="1"/>
</dbReference>
<dbReference type="InterPro" id="IPR013766">
    <property type="entry name" value="Thioredoxin_domain"/>
</dbReference>
<evidence type="ECO:0000313" key="6">
    <source>
        <dbReference type="Proteomes" id="UP000472573"/>
    </source>
</evidence>
<dbReference type="OMA" id="FIDPFMP"/>
<dbReference type="Pfam" id="PF00085">
    <property type="entry name" value="Thioredoxin"/>
    <property type="match status" value="1"/>
</dbReference>
<dbReference type="SUPFAM" id="SSF52833">
    <property type="entry name" value="Thioredoxin-like"/>
    <property type="match status" value="1"/>
</dbReference>
<dbReference type="RefSeq" id="WP_002834396.1">
    <property type="nucleotide sequence ID" value="NZ_BEWQ01000014.1"/>
</dbReference>
<dbReference type="Proteomes" id="UP001214131">
    <property type="component" value="Chromosome"/>
</dbReference>
<gene>
    <name evidence="2" type="ORF">GBO79_09600</name>
    <name evidence="3" type="ORF">ITQ90_02055</name>
    <name evidence="4" type="ORF">ITQ97_10140</name>
    <name evidence="5" type="ORF">PWB86_04040</name>
</gene>
<organism evidence="4 7">
    <name type="scientific">Pediococcus pentosaceus</name>
    <dbReference type="NCBI Taxonomy" id="1255"/>
    <lineage>
        <taxon>Bacteria</taxon>
        <taxon>Bacillati</taxon>
        <taxon>Bacillota</taxon>
        <taxon>Bacilli</taxon>
        <taxon>Lactobacillales</taxon>
        <taxon>Lactobacillaceae</taxon>
        <taxon>Pediococcus</taxon>
    </lineage>
</organism>
<keyword evidence="6" id="KW-1185">Reference proteome</keyword>
<dbReference type="EMBL" id="JADOFV010000009">
    <property type="protein sequence ID" value="MBF7128132.1"/>
    <property type="molecule type" value="Genomic_DNA"/>
</dbReference>
<evidence type="ECO:0000313" key="4">
    <source>
        <dbReference type="EMBL" id="MBF7128132.1"/>
    </source>
</evidence>
<dbReference type="CDD" id="cd02947">
    <property type="entry name" value="TRX_family"/>
    <property type="match status" value="1"/>
</dbReference>
<evidence type="ECO:0000313" key="3">
    <source>
        <dbReference type="EMBL" id="MBF7114312.1"/>
    </source>
</evidence>
<accession>A0A8G0ZDF6</accession>
<proteinExistence type="predicted"/>
<reference evidence="4" key="4">
    <citation type="submission" date="2020-11" db="EMBL/GenBank/DDBJ databases">
        <title>Antibiotic susceptibility profiles of Pediococcus pentosaceus from various origins and their implications for the safety assessment of strains with food-technology applications.</title>
        <authorList>
            <person name="Shani N."/>
            <person name="Oberhaensli S."/>
            <person name="Arias E."/>
        </authorList>
    </citation>
    <scope>NUCLEOTIDE SEQUENCE</scope>
    <source>
        <strain evidence="4">FAM 19164</strain>
        <strain evidence="3">FAM 24207</strain>
    </source>
</reference>
<dbReference type="PANTHER" id="PTHR10438:SF468">
    <property type="entry name" value="THIOREDOXIN-1-RELATED"/>
    <property type="match status" value="1"/>
</dbReference>
<dbReference type="GeneID" id="33062749"/>
<dbReference type="EMBL" id="CP118739">
    <property type="protein sequence ID" value="WEA58041.1"/>
    <property type="molecule type" value="Genomic_DNA"/>
</dbReference>
<dbReference type="AlphaFoldDB" id="A0A0R2H5C9"/>
<dbReference type="Proteomes" id="UP000472573">
    <property type="component" value="Unassembled WGS sequence"/>
</dbReference>
<sequence>MSTQANLTNEEIFEAMNSGKKMLFFTAGWCPDCAFIKPAMPDIMKKYDQYDWITVDRDDNLEVAQHFGVMGIPSFIALEDGKELGRFGKGERRTPQEVEEFIQGIA</sequence>
<evidence type="ECO:0000313" key="8">
    <source>
        <dbReference type="Proteomes" id="UP001214131"/>
    </source>
</evidence>
<feature type="domain" description="Thioredoxin" evidence="1">
    <location>
        <begin position="1"/>
        <end position="106"/>
    </location>
</feature>
<dbReference type="Proteomes" id="UP001194632">
    <property type="component" value="Unassembled WGS sequence"/>
</dbReference>
<dbReference type="PROSITE" id="PS51352">
    <property type="entry name" value="THIOREDOXIN_2"/>
    <property type="match status" value="1"/>
</dbReference>
<evidence type="ECO:0000259" key="1">
    <source>
        <dbReference type="PROSITE" id="PS51352"/>
    </source>
</evidence>
<dbReference type="EMBL" id="JADOFP010000001">
    <property type="protein sequence ID" value="MBF7114312.1"/>
    <property type="molecule type" value="Genomic_DNA"/>
</dbReference>
<reference evidence="2 6" key="1">
    <citation type="submission" date="2019-10" db="EMBL/GenBank/DDBJ databases">
        <authorList>
            <person name="Irmler S."/>
            <person name="Berthoud H."/>
            <person name="Roetschi A."/>
            <person name="Arias E."/>
            <person name="Shani N."/>
            <person name="Wuethrich D."/>
            <person name="Bruggmann R."/>
        </authorList>
    </citation>
    <scope>NUCLEOTIDE SEQUENCE [LARGE SCALE GENOMIC DNA]</scope>
    <source>
        <strain evidence="2 6">FAM13073</strain>
    </source>
</reference>
<dbReference type="Proteomes" id="UP000743107">
    <property type="component" value="Unassembled WGS sequence"/>
</dbReference>
<dbReference type="InterPro" id="IPR036249">
    <property type="entry name" value="Thioredoxin-like_sf"/>
</dbReference>
<reference evidence="2" key="2">
    <citation type="submission" date="2019-12" db="EMBL/GenBank/DDBJ databases">
        <title>SpeciesPrimer: A bioinformatics pipeline dedicated to the design of qPCR primers for the quantification of bacterial species.</title>
        <authorList>
            <person name="Dreier M."/>
            <person name="Berthoud H."/>
            <person name="Shani N."/>
            <person name="Wechsler D."/>
            <person name="Junier P."/>
        </authorList>
    </citation>
    <scope>NUCLEOTIDE SEQUENCE</scope>
    <source>
        <strain evidence="2">FAM13073</strain>
    </source>
</reference>
<accession>A0A0R2H5C9</accession>
<evidence type="ECO:0000313" key="2">
    <source>
        <dbReference type="EMBL" id="KAF0412243.1"/>
    </source>
</evidence>
<reference evidence="5 8" key="5">
    <citation type="submission" date="2023-02" db="EMBL/GenBank/DDBJ databases">
        <title>Comparative genomics and fermentation flavor characterization of five lactic acid bacteria reveal flavor biosynthesis metabolic pathways in fermented muskmelon puree.</title>
        <authorList>
            <person name="Yuan L."/>
            <person name="Li M."/>
            <person name="Xu X."/>
            <person name="Lao F."/>
            <person name="Wu J."/>
        </authorList>
    </citation>
    <scope>NUCLEOTIDE SEQUENCE [LARGE SCALE GENOMIC DNA]</scope>
    <source>
        <strain evidence="5 8">Ca-4</strain>
    </source>
</reference>
<protein>
    <submittedName>
        <fullName evidence="2 4">Thioredoxin</fullName>
    </submittedName>
</protein>
<dbReference type="InterPro" id="IPR050620">
    <property type="entry name" value="Thioredoxin_H-type-like"/>
</dbReference>
<dbReference type="PANTHER" id="PTHR10438">
    <property type="entry name" value="THIOREDOXIN"/>
    <property type="match status" value="1"/>
</dbReference>